<accession>A0AAD5W2K6</accession>
<evidence type="ECO:0000313" key="2">
    <source>
        <dbReference type="Proteomes" id="UP001213000"/>
    </source>
</evidence>
<gene>
    <name evidence="1" type="ORF">NP233_g3734</name>
</gene>
<sequence>MELSANNGFEVKEVHAVRIVNSDVLKRLMDHAFEEENVYIEEGLVCDLDAVGIEDPYDQTLASSSTVSVCPTEHTSNASFFVRGEKS</sequence>
<comment type="caution">
    <text evidence="1">The sequence shown here is derived from an EMBL/GenBank/DDBJ whole genome shotgun (WGS) entry which is preliminary data.</text>
</comment>
<keyword evidence="2" id="KW-1185">Reference proteome</keyword>
<reference evidence="1" key="1">
    <citation type="submission" date="2022-07" db="EMBL/GenBank/DDBJ databases">
        <title>Genome Sequence of Leucocoprinus birnbaumii.</title>
        <authorList>
            <person name="Buettner E."/>
        </authorList>
    </citation>
    <scope>NUCLEOTIDE SEQUENCE</scope>
    <source>
        <strain evidence="1">VT141</strain>
    </source>
</reference>
<protein>
    <submittedName>
        <fullName evidence="1">Uncharacterized protein</fullName>
    </submittedName>
</protein>
<name>A0AAD5W2K6_9AGAR</name>
<dbReference type="AlphaFoldDB" id="A0AAD5W2K6"/>
<proteinExistence type="predicted"/>
<dbReference type="Proteomes" id="UP001213000">
    <property type="component" value="Unassembled WGS sequence"/>
</dbReference>
<organism evidence="1 2">
    <name type="scientific">Leucocoprinus birnbaumii</name>
    <dbReference type="NCBI Taxonomy" id="56174"/>
    <lineage>
        <taxon>Eukaryota</taxon>
        <taxon>Fungi</taxon>
        <taxon>Dikarya</taxon>
        <taxon>Basidiomycota</taxon>
        <taxon>Agaricomycotina</taxon>
        <taxon>Agaricomycetes</taxon>
        <taxon>Agaricomycetidae</taxon>
        <taxon>Agaricales</taxon>
        <taxon>Agaricineae</taxon>
        <taxon>Agaricaceae</taxon>
        <taxon>Leucocoprinus</taxon>
    </lineage>
</organism>
<dbReference type="EMBL" id="JANIEX010000183">
    <property type="protein sequence ID" value="KAJ3571474.1"/>
    <property type="molecule type" value="Genomic_DNA"/>
</dbReference>
<evidence type="ECO:0000313" key="1">
    <source>
        <dbReference type="EMBL" id="KAJ3571474.1"/>
    </source>
</evidence>